<gene>
    <name evidence="7" type="ORF">THSYN_14275</name>
</gene>
<proteinExistence type="inferred from homology"/>
<protein>
    <recommendedName>
        <fullName evidence="6">Probable membrane transporter protein</fullName>
    </recommendedName>
</protein>
<evidence type="ECO:0000313" key="8">
    <source>
        <dbReference type="Proteomes" id="UP000232638"/>
    </source>
</evidence>
<sequence>MHPFAVACVSFHVAGHPPLSMTRVEDVSPMTVLVIAGLLTFALTTLFSMAGVGAALILIPVFLAFGIELQTAMATALLLNAVGMTVASVTFVRKGLVEWRLVLPMLVLAVGLSPVGVWAAHGMDRNLLLWLFVGFLVFAAAMMVWYQPTPRASRASLAATLALGLPVGGAAGFIGGLLGVGGGNIILPALVASGMEPKRASASASFVVIFASISGFLAHVQVARIDTALLVVTALATMAGAALGAWLATEHLSAAQLKRAIALVLIAVALKTAWDLLRP</sequence>
<feature type="transmembrane region" description="Helical" evidence="6">
    <location>
        <begin position="72"/>
        <end position="93"/>
    </location>
</feature>
<evidence type="ECO:0000256" key="4">
    <source>
        <dbReference type="ARBA" id="ARBA00022989"/>
    </source>
</evidence>
<feature type="transmembrane region" description="Helical" evidence="6">
    <location>
        <begin position="167"/>
        <end position="192"/>
    </location>
</feature>
<evidence type="ECO:0000256" key="3">
    <source>
        <dbReference type="ARBA" id="ARBA00022692"/>
    </source>
</evidence>
<keyword evidence="8" id="KW-1185">Reference proteome</keyword>
<keyword evidence="5 6" id="KW-0472">Membrane</keyword>
<reference evidence="7 8" key="1">
    <citation type="submission" date="2017-03" db="EMBL/GenBank/DDBJ databases">
        <title>Complete genome sequence of Candidatus 'Thiodictyon syntrophicum' sp. nov. strain Cad16T, a photolithoautotroph purple sulfur bacterium isolated from an alpine meromictic lake.</title>
        <authorList>
            <person name="Luedin S.M."/>
            <person name="Pothier J.F."/>
            <person name="Danza F."/>
            <person name="Storelli N."/>
            <person name="Wittwer M."/>
            <person name="Tonolla M."/>
        </authorList>
    </citation>
    <scope>NUCLEOTIDE SEQUENCE [LARGE SCALE GENOMIC DNA]</scope>
    <source>
        <strain evidence="7 8">Cad16T</strain>
    </source>
</reference>
<feature type="transmembrane region" description="Helical" evidence="6">
    <location>
        <begin position="127"/>
        <end position="147"/>
    </location>
</feature>
<evidence type="ECO:0000256" key="6">
    <source>
        <dbReference type="RuleBase" id="RU363041"/>
    </source>
</evidence>
<dbReference type="Proteomes" id="UP000232638">
    <property type="component" value="Chromosome"/>
</dbReference>
<dbReference type="OrthoDB" id="6631017at2"/>
<accession>A0A2K8U8T3</accession>
<dbReference type="GO" id="GO:0005886">
    <property type="term" value="C:plasma membrane"/>
    <property type="evidence" value="ECO:0007669"/>
    <property type="project" value="UniProtKB-SubCell"/>
</dbReference>
<keyword evidence="4 6" id="KW-1133">Transmembrane helix</keyword>
<evidence type="ECO:0000313" key="7">
    <source>
        <dbReference type="EMBL" id="AUB81990.1"/>
    </source>
</evidence>
<feature type="transmembrane region" description="Helical" evidence="6">
    <location>
        <begin position="99"/>
        <end position="120"/>
    </location>
</feature>
<feature type="transmembrane region" description="Helical" evidence="6">
    <location>
        <begin position="204"/>
        <end position="222"/>
    </location>
</feature>
<evidence type="ECO:0000256" key="2">
    <source>
        <dbReference type="ARBA" id="ARBA00009142"/>
    </source>
</evidence>
<dbReference type="InterPro" id="IPR002781">
    <property type="entry name" value="TM_pro_TauE-like"/>
</dbReference>
<feature type="transmembrane region" description="Helical" evidence="6">
    <location>
        <begin position="32"/>
        <end position="65"/>
    </location>
</feature>
<dbReference type="EMBL" id="CP020370">
    <property type="protein sequence ID" value="AUB81990.1"/>
    <property type="molecule type" value="Genomic_DNA"/>
</dbReference>
<keyword evidence="6" id="KW-1003">Cell membrane</keyword>
<comment type="subcellular location">
    <subcellularLocation>
        <location evidence="6">Cell membrane</location>
        <topology evidence="6">Multi-pass membrane protein</topology>
    </subcellularLocation>
    <subcellularLocation>
        <location evidence="1">Membrane</location>
        <topology evidence="1">Multi-pass membrane protein</topology>
    </subcellularLocation>
</comment>
<dbReference type="PANTHER" id="PTHR43701">
    <property type="entry name" value="MEMBRANE TRANSPORTER PROTEIN MJ0441-RELATED"/>
    <property type="match status" value="1"/>
</dbReference>
<dbReference type="InterPro" id="IPR051598">
    <property type="entry name" value="TSUP/Inactive_protease-like"/>
</dbReference>
<comment type="similarity">
    <text evidence="2 6">Belongs to the 4-toluene sulfonate uptake permease (TSUP) (TC 2.A.102) family.</text>
</comment>
<evidence type="ECO:0000256" key="1">
    <source>
        <dbReference type="ARBA" id="ARBA00004141"/>
    </source>
</evidence>
<dbReference type="KEGG" id="tsy:THSYN_14275"/>
<dbReference type="AlphaFoldDB" id="A0A2K8U8T3"/>
<feature type="transmembrane region" description="Helical" evidence="6">
    <location>
        <begin position="228"/>
        <end position="248"/>
    </location>
</feature>
<dbReference type="Pfam" id="PF01925">
    <property type="entry name" value="TauE"/>
    <property type="match status" value="1"/>
</dbReference>
<dbReference type="PANTHER" id="PTHR43701:SF2">
    <property type="entry name" value="MEMBRANE TRANSPORTER PROTEIN YJNA-RELATED"/>
    <property type="match status" value="1"/>
</dbReference>
<name>A0A2K8U8T3_9GAMM</name>
<keyword evidence="3 6" id="KW-0812">Transmembrane</keyword>
<evidence type="ECO:0000256" key="5">
    <source>
        <dbReference type="ARBA" id="ARBA00023136"/>
    </source>
</evidence>
<organism evidence="7 8">
    <name type="scientific">Candidatus Thiodictyon syntrophicum</name>
    <dbReference type="NCBI Taxonomy" id="1166950"/>
    <lineage>
        <taxon>Bacteria</taxon>
        <taxon>Pseudomonadati</taxon>
        <taxon>Pseudomonadota</taxon>
        <taxon>Gammaproteobacteria</taxon>
        <taxon>Chromatiales</taxon>
        <taxon>Chromatiaceae</taxon>
        <taxon>Thiodictyon</taxon>
    </lineage>
</organism>